<protein>
    <submittedName>
        <fullName evidence="1">Uncharacterized protein</fullName>
    </submittedName>
</protein>
<organism evidence="1 2">
    <name type="scientific">Ditylenchus destructor</name>
    <dbReference type="NCBI Taxonomy" id="166010"/>
    <lineage>
        <taxon>Eukaryota</taxon>
        <taxon>Metazoa</taxon>
        <taxon>Ecdysozoa</taxon>
        <taxon>Nematoda</taxon>
        <taxon>Chromadorea</taxon>
        <taxon>Rhabditida</taxon>
        <taxon>Tylenchina</taxon>
        <taxon>Tylenchomorpha</taxon>
        <taxon>Sphaerularioidea</taxon>
        <taxon>Anguinidae</taxon>
        <taxon>Anguininae</taxon>
        <taxon>Ditylenchus</taxon>
    </lineage>
</organism>
<name>A0AAD4MEQ0_9BILA</name>
<dbReference type="EMBL" id="JAKKPZ010000854">
    <property type="protein sequence ID" value="KAI1691888.1"/>
    <property type="molecule type" value="Genomic_DNA"/>
</dbReference>
<proteinExistence type="predicted"/>
<evidence type="ECO:0000313" key="2">
    <source>
        <dbReference type="Proteomes" id="UP001201812"/>
    </source>
</evidence>
<reference evidence="1" key="1">
    <citation type="submission" date="2022-01" db="EMBL/GenBank/DDBJ databases">
        <title>Genome Sequence Resource for Two Populations of Ditylenchus destructor, the Migratory Endoparasitic Phytonematode.</title>
        <authorList>
            <person name="Zhang H."/>
            <person name="Lin R."/>
            <person name="Xie B."/>
        </authorList>
    </citation>
    <scope>NUCLEOTIDE SEQUENCE</scope>
    <source>
        <strain evidence="1">BazhouSP</strain>
    </source>
</reference>
<keyword evidence="2" id="KW-1185">Reference proteome</keyword>
<accession>A0AAD4MEQ0</accession>
<dbReference type="AlphaFoldDB" id="A0AAD4MEQ0"/>
<dbReference type="Proteomes" id="UP001201812">
    <property type="component" value="Unassembled WGS sequence"/>
</dbReference>
<sequence length="99" mass="10992">MRKAPDPALPKPLDRYMPGQAADELLNHLGPHMIVLADNASNAARIPTLIEEQGVKASIPAKSNRKWKPCFRETALPRAQPHRALLLQAEALPPRRHPL</sequence>
<evidence type="ECO:0000313" key="1">
    <source>
        <dbReference type="EMBL" id="KAI1691888.1"/>
    </source>
</evidence>
<comment type="caution">
    <text evidence="1">The sequence shown here is derived from an EMBL/GenBank/DDBJ whole genome shotgun (WGS) entry which is preliminary data.</text>
</comment>
<gene>
    <name evidence="1" type="ORF">DdX_21587</name>
</gene>